<comment type="subcellular location">
    <subcellularLocation>
        <location evidence="6">Cytoplasm</location>
    </subcellularLocation>
</comment>
<dbReference type="HAMAP" id="MF_00735">
    <property type="entry name" value="Methyltr_PrmA"/>
    <property type="match status" value="1"/>
</dbReference>
<keyword evidence="7" id="KW-0687">Ribonucleoprotein</keyword>
<sequence>MNDTWLEVACELPSELADILAEYLAGVSGAGVCVENLNVDAFSPSEIAHSPLMTVKAYFSSGDDMAARLAEISAFLDDLAAANPGAAIGKPAVTTVKSEDWSTSWKVNFKPLRIGRRLLIVPSWEEVEAGPDDIVLSLDPGMAFGTGGHETTRLCLEQLETVLLDRPAATPPSVLDLGTGSGILAMAAARLGAGRICAVDIDPDAVAVARENLAINGLAERIECSAAPLESLAGPFDVILANILAEELVRLAPQLSERLAQGGVLILSGILAEKEAFVRSGFAAQPLVYRETAHQGEWVAMLYGKDAAPA</sequence>
<dbReference type="InterPro" id="IPR050078">
    <property type="entry name" value="Ribosomal_L11_MeTrfase_PrmA"/>
</dbReference>
<protein>
    <recommendedName>
        <fullName evidence="6">Ribosomal protein L11 methyltransferase</fullName>
        <shortName evidence="6">L11 Mtase</shortName>
        <ecNumber evidence="6">2.1.1.-</ecNumber>
    </recommendedName>
</protein>
<feature type="binding site" evidence="6">
    <location>
        <position position="242"/>
    </location>
    <ligand>
        <name>S-adenosyl-L-methionine</name>
        <dbReference type="ChEBI" id="CHEBI:59789"/>
    </ligand>
</feature>
<evidence type="ECO:0000256" key="5">
    <source>
        <dbReference type="ARBA" id="ARBA00022691"/>
    </source>
</evidence>
<keyword evidence="4 6" id="KW-0808">Transferase</keyword>
<dbReference type="NCBIfam" id="TIGR00406">
    <property type="entry name" value="prmA"/>
    <property type="match status" value="1"/>
</dbReference>
<dbReference type="Gene3D" id="3.40.50.150">
    <property type="entry name" value="Vaccinia Virus protein VP39"/>
    <property type="match status" value="1"/>
</dbReference>
<accession>A0ABQ6TQE8</accession>
<keyword evidence="7" id="KW-0689">Ribosomal protein</keyword>
<organism evidence="7 8">
    <name type="scientific">Oryzomonas sagensis</name>
    <dbReference type="NCBI Taxonomy" id="2603857"/>
    <lineage>
        <taxon>Bacteria</taxon>
        <taxon>Pseudomonadati</taxon>
        <taxon>Thermodesulfobacteriota</taxon>
        <taxon>Desulfuromonadia</taxon>
        <taxon>Geobacterales</taxon>
        <taxon>Geobacteraceae</taxon>
        <taxon>Oryzomonas</taxon>
    </lineage>
</organism>
<keyword evidence="8" id="KW-1185">Reference proteome</keyword>
<gene>
    <name evidence="6 7" type="primary">prmA</name>
    <name evidence="7" type="ORF">F6V30_01030</name>
</gene>
<dbReference type="PIRSF" id="PIRSF000401">
    <property type="entry name" value="RPL11_MTase"/>
    <property type="match status" value="1"/>
</dbReference>
<dbReference type="Pfam" id="PF06325">
    <property type="entry name" value="PrmA"/>
    <property type="match status" value="1"/>
</dbReference>
<dbReference type="EMBL" id="VZRA01000001">
    <property type="protein sequence ID" value="KAB0671206.1"/>
    <property type="molecule type" value="Genomic_DNA"/>
</dbReference>
<dbReference type="PANTHER" id="PTHR43648:SF1">
    <property type="entry name" value="ELECTRON TRANSFER FLAVOPROTEIN BETA SUBUNIT LYSINE METHYLTRANSFERASE"/>
    <property type="match status" value="1"/>
</dbReference>
<name>A0ABQ6TQE8_9BACT</name>
<evidence type="ECO:0000313" key="8">
    <source>
        <dbReference type="Proteomes" id="UP000798046"/>
    </source>
</evidence>
<dbReference type="RefSeq" id="WP_151154679.1">
    <property type="nucleotide sequence ID" value="NZ_VZRA01000001.1"/>
</dbReference>
<dbReference type="GO" id="GO:0008168">
    <property type="term" value="F:methyltransferase activity"/>
    <property type="evidence" value="ECO:0007669"/>
    <property type="project" value="UniProtKB-KW"/>
</dbReference>
<evidence type="ECO:0000256" key="2">
    <source>
        <dbReference type="ARBA" id="ARBA00022490"/>
    </source>
</evidence>
<feature type="binding site" evidence="6">
    <location>
        <position position="200"/>
    </location>
    <ligand>
        <name>S-adenosyl-L-methionine</name>
        <dbReference type="ChEBI" id="CHEBI:59789"/>
    </ligand>
</feature>
<comment type="function">
    <text evidence="6">Methylates ribosomal protein L11.</text>
</comment>
<dbReference type="GO" id="GO:0005840">
    <property type="term" value="C:ribosome"/>
    <property type="evidence" value="ECO:0007669"/>
    <property type="project" value="UniProtKB-KW"/>
</dbReference>
<dbReference type="EC" id="2.1.1.-" evidence="6"/>
<evidence type="ECO:0000256" key="3">
    <source>
        <dbReference type="ARBA" id="ARBA00022603"/>
    </source>
</evidence>
<dbReference type="CDD" id="cd02440">
    <property type="entry name" value="AdoMet_MTases"/>
    <property type="match status" value="1"/>
</dbReference>
<evidence type="ECO:0000256" key="6">
    <source>
        <dbReference type="HAMAP-Rule" id="MF_00735"/>
    </source>
</evidence>
<dbReference type="InterPro" id="IPR029063">
    <property type="entry name" value="SAM-dependent_MTases_sf"/>
</dbReference>
<keyword evidence="3 6" id="KW-0489">Methyltransferase</keyword>
<feature type="binding site" evidence="6">
    <location>
        <position position="152"/>
    </location>
    <ligand>
        <name>S-adenosyl-L-methionine</name>
        <dbReference type="ChEBI" id="CHEBI:59789"/>
    </ligand>
</feature>
<feature type="binding site" evidence="6">
    <location>
        <position position="178"/>
    </location>
    <ligand>
        <name>S-adenosyl-L-methionine</name>
        <dbReference type="ChEBI" id="CHEBI:59789"/>
    </ligand>
</feature>
<proteinExistence type="inferred from homology"/>
<comment type="caution">
    <text evidence="7">The sequence shown here is derived from an EMBL/GenBank/DDBJ whole genome shotgun (WGS) entry which is preliminary data.</text>
</comment>
<evidence type="ECO:0000256" key="1">
    <source>
        <dbReference type="ARBA" id="ARBA00009741"/>
    </source>
</evidence>
<evidence type="ECO:0000256" key="4">
    <source>
        <dbReference type="ARBA" id="ARBA00022679"/>
    </source>
</evidence>
<dbReference type="SUPFAM" id="SSF53335">
    <property type="entry name" value="S-adenosyl-L-methionine-dependent methyltransferases"/>
    <property type="match status" value="1"/>
</dbReference>
<dbReference type="PANTHER" id="PTHR43648">
    <property type="entry name" value="ELECTRON TRANSFER FLAVOPROTEIN BETA SUBUNIT LYSINE METHYLTRANSFERASE"/>
    <property type="match status" value="1"/>
</dbReference>
<keyword evidence="2 6" id="KW-0963">Cytoplasm</keyword>
<comment type="similarity">
    <text evidence="1 6">Belongs to the methyltransferase superfamily. PrmA family.</text>
</comment>
<dbReference type="InterPro" id="IPR004498">
    <property type="entry name" value="Ribosomal_PrmA_MeTrfase"/>
</dbReference>
<dbReference type="GO" id="GO:0032259">
    <property type="term" value="P:methylation"/>
    <property type="evidence" value="ECO:0007669"/>
    <property type="project" value="UniProtKB-KW"/>
</dbReference>
<comment type="catalytic activity">
    <reaction evidence="6">
        <text>L-lysyl-[protein] + 3 S-adenosyl-L-methionine = N(6),N(6),N(6)-trimethyl-L-lysyl-[protein] + 3 S-adenosyl-L-homocysteine + 3 H(+)</text>
        <dbReference type="Rhea" id="RHEA:54192"/>
        <dbReference type="Rhea" id="RHEA-COMP:9752"/>
        <dbReference type="Rhea" id="RHEA-COMP:13826"/>
        <dbReference type="ChEBI" id="CHEBI:15378"/>
        <dbReference type="ChEBI" id="CHEBI:29969"/>
        <dbReference type="ChEBI" id="CHEBI:57856"/>
        <dbReference type="ChEBI" id="CHEBI:59789"/>
        <dbReference type="ChEBI" id="CHEBI:61961"/>
    </reaction>
</comment>
<evidence type="ECO:0000313" key="7">
    <source>
        <dbReference type="EMBL" id="KAB0671206.1"/>
    </source>
</evidence>
<reference evidence="7 8" key="1">
    <citation type="journal article" date="2020" name="Microorganisms">
        <title>Description of Three Novel Members in the Family Geobacteraceae, Oryzomonas japonicum gen. nov., sp. nov., Oryzomonas sagensis sp. nov., and Oryzomonas ruber sp. nov.</title>
        <authorList>
            <person name="Xu Z."/>
            <person name="Masuda Y."/>
            <person name="Hayakawa C."/>
            <person name="Ushijima N."/>
            <person name="Kawano K."/>
            <person name="Shiratori Y."/>
            <person name="Senoo K."/>
            <person name="Itoh H."/>
        </authorList>
    </citation>
    <scope>NUCLEOTIDE SEQUENCE [LARGE SCALE GENOMIC DNA]</scope>
    <source>
        <strain evidence="7 8">Red100</strain>
    </source>
</reference>
<keyword evidence="5 6" id="KW-0949">S-adenosyl-L-methionine</keyword>
<dbReference type="Proteomes" id="UP000798046">
    <property type="component" value="Unassembled WGS sequence"/>
</dbReference>